<feature type="transmembrane region" description="Helical" evidence="11">
    <location>
        <begin position="130"/>
        <end position="148"/>
    </location>
</feature>
<evidence type="ECO:0000256" key="5">
    <source>
        <dbReference type="ARBA" id="ARBA00022597"/>
    </source>
</evidence>
<feature type="transmembrane region" description="Helical" evidence="11">
    <location>
        <begin position="314"/>
        <end position="333"/>
    </location>
</feature>
<evidence type="ECO:0000256" key="4">
    <source>
        <dbReference type="ARBA" id="ARBA00022519"/>
    </source>
</evidence>
<dbReference type="EMBL" id="JBHUKR010000027">
    <property type="protein sequence ID" value="MFD2422375.1"/>
    <property type="molecule type" value="Genomic_DNA"/>
</dbReference>
<dbReference type="Proteomes" id="UP001597417">
    <property type="component" value="Unassembled WGS sequence"/>
</dbReference>
<dbReference type="CDD" id="cd06579">
    <property type="entry name" value="TM_PBP1_transp_AraH_like"/>
    <property type="match status" value="1"/>
</dbReference>
<feature type="transmembrane region" description="Helical" evidence="11">
    <location>
        <begin position="261"/>
        <end position="281"/>
    </location>
</feature>
<evidence type="ECO:0000256" key="9">
    <source>
        <dbReference type="ARBA" id="ARBA00035611"/>
    </source>
</evidence>
<dbReference type="Pfam" id="PF02653">
    <property type="entry name" value="BPD_transp_2"/>
    <property type="match status" value="1"/>
</dbReference>
<evidence type="ECO:0000256" key="3">
    <source>
        <dbReference type="ARBA" id="ARBA00022475"/>
    </source>
</evidence>
<evidence type="ECO:0000256" key="1">
    <source>
        <dbReference type="ARBA" id="ARBA00004651"/>
    </source>
</evidence>
<keyword evidence="3" id="KW-1003">Cell membrane</keyword>
<feature type="transmembrane region" description="Helical" evidence="11">
    <location>
        <begin position="288"/>
        <end position="308"/>
    </location>
</feature>
<dbReference type="InterPro" id="IPR001851">
    <property type="entry name" value="ABC_transp_permease"/>
</dbReference>
<feature type="transmembrane region" description="Helical" evidence="11">
    <location>
        <begin position="183"/>
        <end position="204"/>
    </location>
</feature>
<evidence type="ECO:0000256" key="2">
    <source>
        <dbReference type="ARBA" id="ARBA00022448"/>
    </source>
</evidence>
<keyword evidence="13" id="KW-1185">Reference proteome</keyword>
<organism evidence="12 13">
    <name type="scientific">Amycolatopsis pigmentata</name>
    <dbReference type="NCBI Taxonomy" id="450801"/>
    <lineage>
        <taxon>Bacteria</taxon>
        <taxon>Bacillati</taxon>
        <taxon>Actinomycetota</taxon>
        <taxon>Actinomycetes</taxon>
        <taxon>Pseudonocardiales</taxon>
        <taxon>Pseudonocardiaceae</taxon>
        <taxon>Amycolatopsis</taxon>
    </lineage>
</organism>
<name>A0ABW5G653_9PSEU</name>
<reference evidence="13" key="1">
    <citation type="journal article" date="2019" name="Int. J. Syst. Evol. Microbiol.">
        <title>The Global Catalogue of Microorganisms (GCM) 10K type strain sequencing project: providing services to taxonomists for standard genome sequencing and annotation.</title>
        <authorList>
            <consortium name="The Broad Institute Genomics Platform"/>
            <consortium name="The Broad Institute Genome Sequencing Center for Infectious Disease"/>
            <person name="Wu L."/>
            <person name="Ma J."/>
        </authorList>
    </citation>
    <scope>NUCLEOTIDE SEQUENCE [LARGE SCALE GENOMIC DNA]</scope>
    <source>
        <strain evidence="13">CGMCC 4.7645</strain>
    </source>
</reference>
<dbReference type="RefSeq" id="WP_378271425.1">
    <property type="nucleotide sequence ID" value="NZ_JBHUKR010000027.1"/>
</dbReference>
<feature type="transmembrane region" description="Helical" evidence="11">
    <location>
        <begin position="77"/>
        <end position="95"/>
    </location>
</feature>
<gene>
    <name evidence="12" type="ORF">ACFSXZ_39240</name>
</gene>
<keyword evidence="8 11" id="KW-0472">Membrane</keyword>
<keyword evidence="6 11" id="KW-0812">Transmembrane</keyword>
<accession>A0ABW5G653</accession>
<evidence type="ECO:0000313" key="13">
    <source>
        <dbReference type="Proteomes" id="UP001597417"/>
    </source>
</evidence>
<keyword evidence="5" id="KW-0762">Sugar transport</keyword>
<evidence type="ECO:0000313" key="12">
    <source>
        <dbReference type="EMBL" id="MFD2422375.1"/>
    </source>
</evidence>
<proteinExistence type="predicted"/>
<comment type="function">
    <text evidence="9">Part of the binding-protein-dependent transport system for D-xylose. Probably responsible for the translocation of the substrate across the membrane.</text>
</comment>
<feature type="transmembrane region" description="Helical" evidence="11">
    <location>
        <begin position="234"/>
        <end position="255"/>
    </location>
</feature>
<evidence type="ECO:0000256" key="10">
    <source>
        <dbReference type="ARBA" id="ARBA00035686"/>
    </source>
</evidence>
<dbReference type="PANTHER" id="PTHR32196">
    <property type="entry name" value="ABC TRANSPORTER PERMEASE PROTEIN YPHD-RELATED-RELATED"/>
    <property type="match status" value="1"/>
</dbReference>
<feature type="transmembrane region" description="Helical" evidence="11">
    <location>
        <begin position="101"/>
        <end position="123"/>
    </location>
</feature>
<feature type="transmembrane region" description="Helical" evidence="11">
    <location>
        <begin position="52"/>
        <end position="70"/>
    </location>
</feature>
<protein>
    <recommendedName>
        <fullName evidence="10">Xylose transport system permease protein XylH</fullName>
    </recommendedName>
</protein>
<evidence type="ECO:0000256" key="8">
    <source>
        <dbReference type="ARBA" id="ARBA00023136"/>
    </source>
</evidence>
<evidence type="ECO:0000256" key="6">
    <source>
        <dbReference type="ARBA" id="ARBA00022692"/>
    </source>
</evidence>
<comment type="subcellular location">
    <subcellularLocation>
        <location evidence="1">Cell membrane</location>
        <topology evidence="1">Multi-pass membrane protein</topology>
    </subcellularLocation>
</comment>
<keyword evidence="2" id="KW-0813">Transport</keyword>
<feature type="transmembrane region" description="Helical" evidence="11">
    <location>
        <begin position="21"/>
        <end position="40"/>
    </location>
</feature>
<evidence type="ECO:0000256" key="11">
    <source>
        <dbReference type="SAM" id="Phobius"/>
    </source>
</evidence>
<sequence>MSEAAVPAKPRSSARRALTRPELSSLLGAVAVFVLFFVVAPPFRQPAALSTVLYSSSVIGIVAVPVALLMIGGEFDLSAGVAVTASSLTASITAFQLTANVWVGVGAALVLSLAVGFLNGYLVTRTGLPSFLITLSTFLMLQGLDLAVTKLLTGTVATDSISDMDGFASAKAVFASEVPLGGVAVDITVFWWILFVALGTWILLRTRAGNWIYAVGGRAEAARAVGVPVSRTKIALFLGVGFGAWFAGMHQVFAFDSVQSGIGAGNELLFIAAAVIGGCLLTGGSGSAVGAAIGALIYGMTTQGIVYAGWNPDWLKFFVGATLLAATLLTRWVRPHTRGR</sequence>
<keyword evidence="4" id="KW-0997">Cell inner membrane</keyword>
<evidence type="ECO:0000256" key="7">
    <source>
        <dbReference type="ARBA" id="ARBA00022989"/>
    </source>
</evidence>
<keyword evidence="7 11" id="KW-1133">Transmembrane helix</keyword>
<comment type="caution">
    <text evidence="12">The sequence shown here is derived from an EMBL/GenBank/DDBJ whole genome shotgun (WGS) entry which is preliminary data.</text>
</comment>
<dbReference type="PANTHER" id="PTHR32196:SF32">
    <property type="entry name" value="XYLOSE TRANSPORT SYSTEM PERMEASE PROTEIN XYLH"/>
    <property type="match status" value="1"/>
</dbReference>